<dbReference type="GO" id="GO:0016020">
    <property type="term" value="C:membrane"/>
    <property type="evidence" value="ECO:0007669"/>
    <property type="project" value="TreeGrafter"/>
</dbReference>
<feature type="region of interest" description="Disordered" evidence="1">
    <location>
        <begin position="198"/>
        <end position="226"/>
    </location>
</feature>
<dbReference type="AlphaFoldDB" id="A0A9P5BAU1"/>
<keyword evidence="2" id="KW-0472">Membrane</keyword>
<dbReference type="GO" id="GO:0015171">
    <property type="term" value="F:amino acid transmembrane transporter activity"/>
    <property type="evidence" value="ECO:0007669"/>
    <property type="project" value="TreeGrafter"/>
</dbReference>
<protein>
    <submittedName>
        <fullName evidence="3">Cationic amino acid transporter 1</fullName>
    </submittedName>
</protein>
<dbReference type="EMBL" id="LUFC02000289">
    <property type="protein sequence ID" value="KAF4499092.1"/>
    <property type="molecule type" value="Genomic_DNA"/>
</dbReference>
<name>A0A9P5BAU1_9HYPO</name>
<evidence type="ECO:0000256" key="1">
    <source>
        <dbReference type="SAM" id="MobiDB-lite"/>
    </source>
</evidence>
<dbReference type="PANTHER" id="PTHR43341">
    <property type="entry name" value="AMINO ACID PERMEASE"/>
    <property type="match status" value="1"/>
</dbReference>
<dbReference type="OrthoDB" id="10251155at2759"/>
<keyword evidence="2" id="KW-0812">Transmembrane</keyword>
<accession>A0A9P5BAU1</accession>
<comment type="caution">
    <text evidence="3">The sequence shown here is derived from an EMBL/GenBank/DDBJ whole genome shotgun (WGS) entry which is preliminary data.</text>
</comment>
<feature type="transmembrane region" description="Helical" evidence="2">
    <location>
        <begin position="54"/>
        <end position="73"/>
    </location>
</feature>
<evidence type="ECO:0000313" key="3">
    <source>
        <dbReference type="EMBL" id="KAF4499092.1"/>
    </source>
</evidence>
<proteinExistence type="predicted"/>
<gene>
    <name evidence="3" type="ORF">FAGAP_4739</name>
</gene>
<evidence type="ECO:0000313" key="4">
    <source>
        <dbReference type="Proteomes" id="UP000737391"/>
    </source>
</evidence>
<keyword evidence="2" id="KW-1133">Transmembrane helix</keyword>
<sequence length="502" mass="55364">MLLGGALSYLNVSHSGAQVFGWLSSLVVLLTMFGRSPADLPWRSIAWPWSPYWGPGWCIFMICIQFYLVLWPIGGSPTVTGFFSSYSSVVAIIVIFLGAKICYRGPWLLDASNIDLDSDRRWYSTEEQVQEEKSTIRKLWARIAVSAQAALIRGLSGCRTSTHERVASYGLTCKSCQQSAFEKEETLLCGAAKAPHDEAQPEALAPATPEQSELSEIRSEGYSADQEPGLDQAVPYVGRTDILGPVPFRESLESGAKIPNPYNLESRQIHVVFFVTLIILTNADNPLAASVTSLIASSFIASMFAEMQEAGDLQRLGPIFALHSLATALPLLSAQRLRSVSSSAAADFDKIYRALQELAEKWGSARGLLEPLITAKQRTRVAADSSDLLESVSPPLRDLFSEFGSSTCSLWWLLQEDANHSHEFDTNTDDVRAGDYFRALQGTGEEARTSASRQQDFSLPDDTTWPAMSEAEDMHHLRAPWELVPPQTSWSDDDWVLQLANT</sequence>
<feature type="transmembrane region" description="Helical" evidence="2">
    <location>
        <begin position="79"/>
        <end position="99"/>
    </location>
</feature>
<feature type="transmembrane region" description="Helical" evidence="2">
    <location>
        <begin position="12"/>
        <end position="33"/>
    </location>
</feature>
<organism evidence="3 4">
    <name type="scientific">Fusarium agapanthi</name>
    <dbReference type="NCBI Taxonomy" id="1803897"/>
    <lineage>
        <taxon>Eukaryota</taxon>
        <taxon>Fungi</taxon>
        <taxon>Dikarya</taxon>
        <taxon>Ascomycota</taxon>
        <taxon>Pezizomycotina</taxon>
        <taxon>Sordariomycetes</taxon>
        <taxon>Hypocreomycetidae</taxon>
        <taxon>Hypocreales</taxon>
        <taxon>Nectriaceae</taxon>
        <taxon>Fusarium</taxon>
        <taxon>Fusarium fujikuroi species complex</taxon>
    </lineage>
</organism>
<dbReference type="Proteomes" id="UP000737391">
    <property type="component" value="Unassembled WGS sequence"/>
</dbReference>
<evidence type="ECO:0000256" key="2">
    <source>
        <dbReference type="SAM" id="Phobius"/>
    </source>
</evidence>
<dbReference type="InterPro" id="IPR050524">
    <property type="entry name" value="APC_YAT"/>
</dbReference>
<keyword evidence="4" id="KW-1185">Reference proteome</keyword>
<reference evidence="3" key="1">
    <citation type="submission" date="2020-01" db="EMBL/GenBank/DDBJ databases">
        <title>Identification and distribution of gene clusters putatively required for synthesis of sphingolipid metabolism inhibitors in phylogenetically diverse species of the filamentous fungus Fusarium.</title>
        <authorList>
            <person name="Kim H.-S."/>
            <person name="Busman M."/>
            <person name="Brown D.W."/>
            <person name="Divon H."/>
            <person name="Uhlig S."/>
            <person name="Proctor R.H."/>
        </authorList>
    </citation>
    <scope>NUCLEOTIDE SEQUENCE</scope>
    <source>
        <strain evidence="3">NRRL 31653</strain>
    </source>
</reference>
<dbReference type="PANTHER" id="PTHR43341:SF37">
    <property type="entry name" value="AMINO ACID TRANSPORTER (EUROFUNG)"/>
    <property type="match status" value="1"/>
</dbReference>